<evidence type="ECO:0000313" key="2">
    <source>
        <dbReference type="EMBL" id="QCO18877.1"/>
    </source>
</evidence>
<name>A0A4D8R849_AZOBR</name>
<dbReference type="Proteomes" id="UP000298693">
    <property type="component" value="Plasmid p4"/>
</dbReference>
<dbReference type="EMBL" id="CP032348">
    <property type="protein sequence ID" value="QCO18877.1"/>
    <property type="molecule type" value="Genomic_DNA"/>
</dbReference>
<geneLocation type="plasmid" evidence="2">
    <name>p4</name>
</geneLocation>
<reference evidence="2 3" key="1">
    <citation type="submission" date="2018-09" db="EMBL/GenBank/DDBJ databases">
        <title>Whole genome based analysis of evolution and adaptive divergence in Indian and Brazilian strains of Azospirillum brasilense.</title>
        <authorList>
            <person name="Singh C."/>
            <person name="Tripathi A.K."/>
        </authorList>
    </citation>
    <scope>NUCLEOTIDE SEQUENCE [LARGE SCALE GENOMIC DNA]</scope>
    <source>
        <strain evidence="2 3">MTCC4039</strain>
        <plasmid evidence="2 3">p4</plasmid>
    </source>
</reference>
<proteinExistence type="predicted"/>
<keyword evidence="2" id="KW-0614">Plasmid</keyword>
<accession>A0A4D8R849</accession>
<dbReference type="GO" id="GO:0003676">
    <property type="term" value="F:nucleic acid binding"/>
    <property type="evidence" value="ECO:0007669"/>
    <property type="project" value="InterPro"/>
</dbReference>
<organism evidence="2 3">
    <name type="scientific">Azospirillum brasilense</name>
    <dbReference type="NCBI Taxonomy" id="192"/>
    <lineage>
        <taxon>Bacteria</taxon>
        <taxon>Pseudomonadati</taxon>
        <taxon>Pseudomonadota</taxon>
        <taxon>Alphaproteobacteria</taxon>
        <taxon>Rhodospirillales</taxon>
        <taxon>Azospirillaceae</taxon>
        <taxon>Azospirillum</taxon>
    </lineage>
</organism>
<evidence type="ECO:0000313" key="3">
    <source>
        <dbReference type="Proteomes" id="UP000298693"/>
    </source>
</evidence>
<dbReference type="GO" id="GO:0004519">
    <property type="term" value="F:endonuclease activity"/>
    <property type="evidence" value="ECO:0007669"/>
    <property type="project" value="InterPro"/>
</dbReference>
<evidence type="ECO:0000259" key="1">
    <source>
        <dbReference type="Pfam" id="PF01844"/>
    </source>
</evidence>
<dbReference type="GO" id="GO:0008270">
    <property type="term" value="F:zinc ion binding"/>
    <property type="evidence" value="ECO:0007669"/>
    <property type="project" value="InterPro"/>
</dbReference>
<dbReference type="InterPro" id="IPR002711">
    <property type="entry name" value="HNH"/>
</dbReference>
<gene>
    <name evidence="2" type="ORF">D3869_26785</name>
</gene>
<dbReference type="AlphaFoldDB" id="A0A4D8R849"/>
<sequence>MIKVNRVSPPSRLTGCKTIELTHQYAVDKSKSVWNKPYIRERLLEMSHDKCIYCESKLEEDSYLRVDHFYCREHYEEKVALWHNLLPACEKCNGKKSSLNVAIEPIIDPTNQNPSDHLSLVNCVLFGKDSLGRNTQKVLQLSRRFGETWWKISKAIHDKVDVLESKAHRVSKSKLVSDQEDFSSSVLGLFEMTSPKEPFSAVAATAIVQDRRTIFIVDALKGMGCWTDDHQALYNNIKAVALV</sequence>
<dbReference type="Gene3D" id="1.10.30.50">
    <property type="match status" value="1"/>
</dbReference>
<feature type="domain" description="HNH" evidence="1">
    <location>
        <begin position="51"/>
        <end position="98"/>
    </location>
</feature>
<dbReference type="Pfam" id="PF01844">
    <property type="entry name" value="HNH"/>
    <property type="match status" value="1"/>
</dbReference>
<dbReference type="RefSeq" id="WP_137142795.1">
    <property type="nucleotide sequence ID" value="NZ_CP032348.1"/>
</dbReference>
<protein>
    <recommendedName>
        <fullName evidence="1">HNH domain-containing protein</fullName>
    </recommendedName>
</protein>